<protein>
    <submittedName>
        <fullName evidence="1">1708_t:CDS:1</fullName>
    </submittedName>
</protein>
<name>A0A9N9BNG2_9GLOM</name>
<proteinExistence type="predicted"/>
<organism evidence="1 2">
    <name type="scientific">Diversispora eburnea</name>
    <dbReference type="NCBI Taxonomy" id="1213867"/>
    <lineage>
        <taxon>Eukaryota</taxon>
        <taxon>Fungi</taxon>
        <taxon>Fungi incertae sedis</taxon>
        <taxon>Mucoromycota</taxon>
        <taxon>Glomeromycotina</taxon>
        <taxon>Glomeromycetes</taxon>
        <taxon>Diversisporales</taxon>
        <taxon>Diversisporaceae</taxon>
        <taxon>Diversispora</taxon>
    </lineage>
</organism>
<evidence type="ECO:0000313" key="1">
    <source>
        <dbReference type="EMBL" id="CAG8571779.1"/>
    </source>
</evidence>
<gene>
    <name evidence="1" type="ORF">DEBURN_LOCUS8119</name>
</gene>
<dbReference type="EMBL" id="CAJVPK010001117">
    <property type="protein sequence ID" value="CAG8571779.1"/>
    <property type="molecule type" value="Genomic_DNA"/>
</dbReference>
<comment type="caution">
    <text evidence="1">The sequence shown here is derived from an EMBL/GenBank/DDBJ whole genome shotgun (WGS) entry which is preliminary data.</text>
</comment>
<accession>A0A9N9BNG2</accession>
<evidence type="ECO:0000313" key="2">
    <source>
        <dbReference type="Proteomes" id="UP000789706"/>
    </source>
</evidence>
<reference evidence="1" key="1">
    <citation type="submission" date="2021-06" db="EMBL/GenBank/DDBJ databases">
        <authorList>
            <person name="Kallberg Y."/>
            <person name="Tangrot J."/>
            <person name="Rosling A."/>
        </authorList>
    </citation>
    <scope>NUCLEOTIDE SEQUENCE</scope>
    <source>
        <strain evidence="1">AZ414A</strain>
    </source>
</reference>
<dbReference type="Proteomes" id="UP000789706">
    <property type="component" value="Unassembled WGS sequence"/>
</dbReference>
<keyword evidence="2" id="KW-1185">Reference proteome</keyword>
<sequence>MIGDSPYFLNHIDLIVSFLRLPGALKVFKKLESFTFMIIVDELNRPLYELLNLSCDIYPENNPVFSAIFSQKETLKKLSLKQLSDDSLRNFFEGWCCKGGGGNKKIIVKRIEDAQEFTLSEYQVKVIEEYENTEFNLI</sequence>
<dbReference type="AlphaFoldDB" id="A0A9N9BNG2"/>